<dbReference type="AlphaFoldDB" id="A0A2P2N7B5"/>
<protein>
    <submittedName>
        <fullName evidence="2">Uncharacterized protein</fullName>
    </submittedName>
</protein>
<organism evidence="2">
    <name type="scientific">Rhizophora mucronata</name>
    <name type="common">Asiatic mangrove</name>
    <dbReference type="NCBI Taxonomy" id="61149"/>
    <lineage>
        <taxon>Eukaryota</taxon>
        <taxon>Viridiplantae</taxon>
        <taxon>Streptophyta</taxon>
        <taxon>Embryophyta</taxon>
        <taxon>Tracheophyta</taxon>
        <taxon>Spermatophyta</taxon>
        <taxon>Magnoliopsida</taxon>
        <taxon>eudicotyledons</taxon>
        <taxon>Gunneridae</taxon>
        <taxon>Pentapetalae</taxon>
        <taxon>rosids</taxon>
        <taxon>fabids</taxon>
        <taxon>Malpighiales</taxon>
        <taxon>Rhizophoraceae</taxon>
        <taxon>Rhizophora</taxon>
    </lineage>
</organism>
<keyword evidence="1" id="KW-0812">Transmembrane</keyword>
<evidence type="ECO:0000256" key="1">
    <source>
        <dbReference type="SAM" id="Phobius"/>
    </source>
</evidence>
<keyword evidence="1" id="KW-0472">Membrane</keyword>
<sequence>MTAKRYHLYLGTDILFYFNHVLGLLHAAFSIMELKLTHYFIFHLHCKIEEKSYLCLGISGIEIFWYHLVDIFFSPR</sequence>
<reference evidence="2" key="1">
    <citation type="submission" date="2018-02" db="EMBL/GenBank/DDBJ databases">
        <title>Rhizophora mucronata_Transcriptome.</title>
        <authorList>
            <person name="Meera S.P."/>
            <person name="Sreeshan A."/>
            <person name="Augustine A."/>
        </authorList>
    </citation>
    <scope>NUCLEOTIDE SEQUENCE</scope>
    <source>
        <tissue evidence="2">Leaf</tissue>
    </source>
</reference>
<feature type="transmembrane region" description="Helical" evidence="1">
    <location>
        <begin position="14"/>
        <end position="32"/>
    </location>
</feature>
<accession>A0A2P2N7B5</accession>
<proteinExistence type="predicted"/>
<keyword evidence="1" id="KW-1133">Transmembrane helix</keyword>
<evidence type="ECO:0000313" key="2">
    <source>
        <dbReference type="EMBL" id="MBX38335.1"/>
    </source>
</evidence>
<dbReference type="EMBL" id="GGEC01057851">
    <property type="protein sequence ID" value="MBX38335.1"/>
    <property type="molecule type" value="Transcribed_RNA"/>
</dbReference>
<name>A0A2P2N7B5_RHIMU</name>